<comment type="subcellular location">
    <subcellularLocation>
        <location evidence="1">Mitochondrion</location>
    </subcellularLocation>
</comment>
<accession>A0A7S3PW76</accession>
<dbReference type="Pfam" id="PF09809">
    <property type="entry name" value="MRP-L27"/>
    <property type="match status" value="1"/>
</dbReference>
<comment type="similarity">
    <text evidence="2">Belongs to the mitochondrion-specific ribosomal protein mL41 family.</text>
</comment>
<evidence type="ECO:0000256" key="5">
    <source>
        <dbReference type="ARBA" id="ARBA00023128"/>
    </source>
</evidence>
<keyword evidence="3" id="KW-0809">Transit peptide</keyword>
<organism evidence="7">
    <name type="scientific">Chaetoceros debilis</name>
    <dbReference type="NCBI Taxonomy" id="122233"/>
    <lineage>
        <taxon>Eukaryota</taxon>
        <taxon>Sar</taxon>
        <taxon>Stramenopiles</taxon>
        <taxon>Ochrophyta</taxon>
        <taxon>Bacillariophyta</taxon>
        <taxon>Coscinodiscophyceae</taxon>
        <taxon>Chaetocerotophycidae</taxon>
        <taxon>Chaetocerotales</taxon>
        <taxon>Chaetocerotaceae</taxon>
        <taxon>Chaetoceros</taxon>
    </lineage>
</organism>
<protein>
    <submittedName>
        <fullName evidence="7">Uncharacterized protein</fullName>
    </submittedName>
</protein>
<reference evidence="7" key="1">
    <citation type="submission" date="2021-01" db="EMBL/GenBank/DDBJ databases">
        <authorList>
            <person name="Corre E."/>
            <person name="Pelletier E."/>
            <person name="Niang G."/>
            <person name="Scheremetjew M."/>
            <person name="Finn R."/>
            <person name="Kale V."/>
            <person name="Holt S."/>
            <person name="Cochrane G."/>
            <person name="Meng A."/>
            <person name="Brown T."/>
            <person name="Cohen L."/>
        </authorList>
    </citation>
    <scope>NUCLEOTIDE SEQUENCE</scope>
    <source>
        <strain evidence="7">MM31A-1</strain>
    </source>
</reference>
<name>A0A7S3PW76_9STRA</name>
<evidence type="ECO:0000256" key="3">
    <source>
        <dbReference type="ARBA" id="ARBA00022946"/>
    </source>
</evidence>
<evidence type="ECO:0000256" key="6">
    <source>
        <dbReference type="ARBA" id="ARBA00023274"/>
    </source>
</evidence>
<keyword evidence="5" id="KW-0496">Mitochondrion</keyword>
<evidence type="ECO:0000256" key="4">
    <source>
        <dbReference type="ARBA" id="ARBA00022980"/>
    </source>
</evidence>
<dbReference type="GO" id="GO:0005762">
    <property type="term" value="C:mitochondrial large ribosomal subunit"/>
    <property type="evidence" value="ECO:0007669"/>
    <property type="project" value="InterPro"/>
</dbReference>
<dbReference type="EMBL" id="HBIO01003115">
    <property type="protein sequence ID" value="CAE0457270.1"/>
    <property type="molecule type" value="Transcribed_RNA"/>
</dbReference>
<keyword evidence="6" id="KW-0687">Ribonucleoprotein</keyword>
<dbReference type="PANTHER" id="PTHR21338">
    <property type="entry name" value="MITOCHONDRIAL RIBOSOMAL PROTEIN L41"/>
    <property type="match status" value="1"/>
</dbReference>
<gene>
    <name evidence="7" type="ORF">CDEB00056_LOCUS2111</name>
</gene>
<proteinExistence type="inferred from homology"/>
<keyword evidence="4" id="KW-0689">Ribosomal protein</keyword>
<dbReference type="PANTHER" id="PTHR21338:SF0">
    <property type="entry name" value="LARGE RIBOSOMAL SUBUNIT PROTEIN ML41"/>
    <property type="match status" value="1"/>
</dbReference>
<sequence>MLRSMSKPVASLVARNPLAALAPSSQAKTQALVQQQHVRHMSKYMSKAGAKRLPLSTKHVRKGYYKGKGHNREGSFVGRAGRFVVQKDKLLELMVPDLTGFKLKPYIGNNVPKWAPEDTRA</sequence>
<evidence type="ECO:0000313" key="7">
    <source>
        <dbReference type="EMBL" id="CAE0457270.1"/>
    </source>
</evidence>
<evidence type="ECO:0000256" key="1">
    <source>
        <dbReference type="ARBA" id="ARBA00004173"/>
    </source>
</evidence>
<dbReference type="AlphaFoldDB" id="A0A7S3PW76"/>
<evidence type="ECO:0000256" key="2">
    <source>
        <dbReference type="ARBA" id="ARBA00010152"/>
    </source>
</evidence>
<dbReference type="GO" id="GO:0006412">
    <property type="term" value="P:translation"/>
    <property type="evidence" value="ECO:0007669"/>
    <property type="project" value="TreeGrafter"/>
</dbReference>
<dbReference type="InterPro" id="IPR019189">
    <property type="entry name" value="Ribosomal_mL41"/>
</dbReference>
<dbReference type="GO" id="GO:0003735">
    <property type="term" value="F:structural constituent of ribosome"/>
    <property type="evidence" value="ECO:0007669"/>
    <property type="project" value="InterPro"/>
</dbReference>